<dbReference type="Proteomes" id="UP000242694">
    <property type="component" value="Unassembled WGS sequence"/>
</dbReference>
<evidence type="ECO:0000313" key="1">
    <source>
        <dbReference type="EMBL" id="MDN4532198.1"/>
    </source>
</evidence>
<reference evidence="2" key="2">
    <citation type="submission" date="2018-03" db="EMBL/GenBank/DDBJ databases">
        <authorList>
            <person name="Naushad S."/>
        </authorList>
    </citation>
    <scope>NUCLEOTIDE SEQUENCE</scope>
    <source>
        <strain evidence="2">SNUC 993</strain>
    </source>
</reference>
<dbReference type="RefSeq" id="WP_107398282.1">
    <property type="nucleotide sequence ID" value="NZ_AP024589.1"/>
</dbReference>
<reference evidence="2 3" key="1">
    <citation type="journal article" date="2016" name="Front. Microbiol.">
        <title>Comprehensive Phylogenetic Analysis of Bovine Non-aureus Staphylococci Species Based on Whole-Genome Sequencing.</title>
        <authorList>
            <person name="Naushad S."/>
            <person name="Barkema H.W."/>
            <person name="Luby C."/>
            <person name="Condas L.A."/>
            <person name="Nobrega D.B."/>
            <person name="Carson D.A."/>
            <person name="De Buck J."/>
        </authorList>
    </citation>
    <scope>NUCLEOTIDE SEQUENCE [LARGE SCALE GENOMIC DNA]</scope>
    <source>
        <strain evidence="2 3">SNUC 993</strain>
    </source>
</reference>
<dbReference type="EMBL" id="PZDI01000043">
    <property type="protein sequence ID" value="PTH16539.1"/>
    <property type="molecule type" value="Genomic_DNA"/>
</dbReference>
<sequence length="67" mass="7901">MIWIIISIVASLIALFLIADNKIKSDRIKALEYALFYMTLEKIGQDDYEEKLNKLQNIIPYQRPKDK</sequence>
<dbReference type="Proteomes" id="UP001171687">
    <property type="component" value="Unassembled WGS sequence"/>
</dbReference>
<accession>A0AAW7M3E7</accession>
<name>A0AAW7M3E7_9STAP</name>
<gene>
    <name evidence="2" type="ORF">BU607_08420</name>
    <name evidence="1" type="ORF">QYH67_01175</name>
</gene>
<evidence type="ECO:0000313" key="3">
    <source>
        <dbReference type="Proteomes" id="UP000242694"/>
    </source>
</evidence>
<reference evidence="1" key="3">
    <citation type="submission" date="2023-07" db="EMBL/GenBank/DDBJ databases">
        <title>Evaluation of the beneficial properties of pineapple isolates.</title>
        <authorList>
            <person name="Adefiranye O."/>
        </authorList>
    </citation>
    <scope>NUCLEOTIDE SEQUENCE</scope>
    <source>
        <strain evidence="1">PAPLE_T1</strain>
    </source>
</reference>
<comment type="caution">
    <text evidence="1">The sequence shown here is derived from an EMBL/GenBank/DDBJ whole genome shotgun (WGS) entry which is preliminary data.</text>
</comment>
<evidence type="ECO:0008006" key="5">
    <source>
        <dbReference type="Google" id="ProtNLM"/>
    </source>
</evidence>
<dbReference type="EMBL" id="JAUHQC010000005">
    <property type="protein sequence ID" value="MDN4532198.1"/>
    <property type="molecule type" value="Genomic_DNA"/>
</dbReference>
<evidence type="ECO:0000313" key="2">
    <source>
        <dbReference type="EMBL" id="PTH16539.1"/>
    </source>
</evidence>
<dbReference type="AlphaFoldDB" id="A0AAW7M3E7"/>
<protein>
    <recommendedName>
        <fullName evidence="5">DUF1514 domain-containing protein</fullName>
    </recommendedName>
</protein>
<evidence type="ECO:0000313" key="4">
    <source>
        <dbReference type="Proteomes" id="UP001171687"/>
    </source>
</evidence>
<proteinExistence type="predicted"/>
<keyword evidence="3" id="KW-1185">Reference proteome</keyword>
<organism evidence="1 4">
    <name type="scientific">Staphylococcus auricularis</name>
    <dbReference type="NCBI Taxonomy" id="29379"/>
    <lineage>
        <taxon>Bacteria</taxon>
        <taxon>Bacillati</taxon>
        <taxon>Bacillota</taxon>
        <taxon>Bacilli</taxon>
        <taxon>Bacillales</taxon>
        <taxon>Staphylococcaceae</taxon>
        <taxon>Staphylococcus</taxon>
    </lineage>
</organism>